<accession>A0A9J5WJX9</accession>
<dbReference type="OrthoDB" id="993336at2759"/>
<dbReference type="EMBL" id="JACXVP010000011">
    <property type="protein sequence ID" value="KAG5576179.1"/>
    <property type="molecule type" value="Genomic_DNA"/>
</dbReference>
<sequence>MLRNLERLWQNIHILSNWSKRWKGEKRRKQFWRCSKETFEVKCIEELYKMSRLEHSKCDAIENNLFETFNSSILSCRHKSIITMLEEIRKKLMTRTVDVVKFADT</sequence>
<name>A0A9J5WJX9_SOLCO</name>
<comment type="caution">
    <text evidence="1">The sequence shown here is derived from an EMBL/GenBank/DDBJ whole genome shotgun (WGS) entry which is preliminary data.</text>
</comment>
<proteinExistence type="predicted"/>
<gene>
    <name evidence="1" type="ORF">H5410_056313</name>
</gene>
<evidence type="ECO:0000313" key="1">
    <source>
        <dbReference type="EMBL" id="KAG5576179.1"/>
    </source>
</evidence>
<protein>
    <submittedName>
        <fullName evidence="1">Uncharacterized protein</fullName>
    </submittedName>
</protein>
<dbReference type="Proteomes" id="UP000824120">
    <property type="component" value="Chromosome 11"/>
</dbReference>
<dbReference type="AlphaFoldDB" id="A0A9J5WJX9"/>
<keyword evidence="2" id="KW-1185">Reference proteome</keyword>
<evidence type="ECO:0000313" key="2">
    <source>
        <dbReference type="Proteomes" id="UP000824120"/>
    </source>
</evidence>
<reference evidence="1 2" key="1">
    <citation type="submission" date="2020-09" db="EMBL/GenBank/DDBJ databases">
        <title>De no assembly of potato wild relative species, Solanum commersonii.</title>
        <authorList>
            <person name="Cho K."/>
        </authorList>
    </citation>
    <scope>NUCLEOTIDE SEQUENCE [LARGE SCALE GENOMIC DNA]</scope>
    <source>
        <strain evidence="1">LZ3.2</strain>
        <tissue evidence="1">Leaf</tissue>
    </source>
</reference>
<organism evidence="1 2">
    <name type="scientific">Solanum commersonii</name>
    <name type="common">Commerson's wild potato</name>
    <name type="synonym">Commerson's nightshade</name>
    <dbReference type="NCBI Taxonomy" id="4109"/>
    <lineage>
        <taxon>Eukaryota</taxon>
        <taxon>Viridiplantae</taxon>
        <taxon>Streptophyta</taxon>
        <taxon>Embryophyta</taxon>
        <taxon>Tracheophyta</taxon>
        <taxon>Spermatophyta</taxon>
        <taxon>Magnoliopsida</taxon>
        <taxon>eudicotyledons</taxon>
        <taxon>Gunneridae</taxon>
        <taxon>Pentapetalae</taxon>
        <taxon>asterids</taxon>
        <taxon>lamiids</taxon>
        <taxon>Solanales</taxon>
        <taxon>Solanaceae</taxon>
        <taxon>Solanoideae</taxon>
        <taxon>Solaneae</taxon>
        <taxon>Solanum</taxon>
    </lineage>
</organism>